<evidence type="ECO:0000256" key="3">
    <source>
        <dbReference type="ARBA" id="ARBA00022490"/>
    </source>
</evidence>
<evidence type="ECO:0000256" key="1">
    <source>
        <dbReference type="ARBA" id="ARBA00004245"/>
    </source>
</evidence>
<dbReference type="InterPro" id="IPR011990">
    <property type="entry name" value="TPR-like_helical_dom_sf"/>
</dbReference>
<protein>
    <recommendedName>
        <fullName evidence="7">Regulator of microtubule dynamics protein 1</fullName>
    </recommendedName>
    <alternativeName>
        <fullName evidence="8">Protein FAM82B</fullName>
    </alternativeName>
</protein>
<evidence type="ECO:0000256" key="4">
    <source>
        <dbReference type="ARBA" id="ARBA00022737"/>
    </source>
</evidence>
<dbReference type="GO" id="GO:0097431">
    <property type="term" value="C:mitotic spindle pole"/>
    <property type="evidence" value="ECO:0007669"/>
    <property type="project" value="TreeGrafter"/>
</dbReference>
<evidence type="ECO:0000256" key="2">
    <source>
        <dbReference type="ARBA" id="ARBA00011375"/>
    </source>
</evidence>
<keyword evidence="5" id="KW-0802">TPR repeat</keyword>
<dbReference type="PANTHER" id="PTHR16056">
    <property type="entry name" value="REGULATOR OF MICROTUBULE DYNAMICS PROTEIN"/>
    <property type="match status" value="1"/>
</dbReference>
<comment type="subcellular location">
    <subcellularLocation>
        <location evidence="1">Cytoplasm</location>
        <location evidence="1">Cytoskeleton</location>
    </subcellularLocation>
</comment>
<dbReference type="Pfam" id="PF21033">
    <property type="entry name" value="RMD1-3"/>
    <property type="match status" value="1"/>
</dbReference>
<evidence type="ECO:0000256" key="9">
    <source>
        <dbReference type="SAM" id="MobiDB-lite"/>
    </source>
</evidence>
<accession>A0A0M0JQW6</accession>
<proteinExistence type="predicted"/>
<evidence type="ECO:0000256" key="7">
    <source>
        <dbReference type="ARBA" id="ARBA00039966"/>
    </source>
</evidence>
<keyword evidence="6" id="KW-0206">Cytoskeleton</keyword>
<dbReference type="Gene3D" id="1.25.40.10">
    <property type="entry name" value="Tetratricopeptide repeat domain"/>
    <property type="match status" value="1"/>
</dbReference>
<feature type="compositionally biased region" description="Basic and acidic residues" evidence="9">
    <location>
        <begin position="75"/>
        <end position="84"/>
    </location>
</feature>
<feature type="region of interest" description="Disordered" evidence="9">
    <location>
        <begin position="62"/>
        <end position="108"/>
    </location>
</feature>
<dbReference type="GO" id="GO:0008017">
    <property type="term" value="F:microtubule binding"/>
    <property type="evidence" value="ECO:0007669"/>
    <property type="project" value="TreeGrafter"/>
</dbReference>
<dbReference type="EMBL" id="JWZX01002533">
    <property type="protein sequence ID" value="KOO28653.1"/>
    <property type="molecule type" value="Genomic_DNA"/>
</dbReference>
<dbReference type="InterPro" id="IPR049039">
    <property type="entry name" value="RMD1-3_a_helical_rpt"/>
</dbReference>
<evidence type="ECO:0000256" key="5">
    <source>
        <dbReference type="ARBA" id="ARBA00022803"/>
    </source>
</evidence>
<dbReference type="PANTHER" id="PTHR16056:SF16">
    <property type="entry name" value="REGULATOR OF MICROTUBULE DYNAMICS PROTEIN 1"/>
    <property type="match status" value="1"/>
</dbReference>
<gene>
    <name evidence="10" type="ORF">Ctob_005097</name>
</gene>
<comment type="caution">
    <text evidence="10">The sequence shown here is derived from an EMBL/GenBank/DDBJ whole genome shotgun (WGS) entry which is preliminary data.</text>
</comment>
<name>A0A0M0JQW6_9EUKA</name>
<keyword evidence="11" id="KW-1185">Reference proteome</keyword>
<organism evidence="10 11">
    <name type="scientific">Chrysochromulina tobinii</name>
    <dbReference type="NCBI Taxonomy" id="1460289"/>
    <lineage>
        <taxon>Eukaryota</taxon>
        <taxon>Haptista</taxon>
        <taxon>Haptophyta</taxon>
        <taxon>Prymnesiophyceae</taxon>
        <taxon>Prymnesiales</taxon>
        <taxon>Chrysochromulinaceae</taxon>
        <taxon>Chrysochromulina</taxon>
    </lineage>
</organism>
<keyword evidence="3" id="KW-0963">Cytoplasm</keyword>
<dbReference type="SUPFAM" id="SSF48452">
    <property type="entry name" value="TPR-like"/>
    <property type="match status" value="1"/>
</dbReference>
<comment type="subunit">
    <text evidence="2">Interacts with microtubules.</text>
</comment>
<dbReference type="GO" id="GO:0005737">
    <property type="term" value="C:cytoplasm"/>
    <property type="evidence" value="ECO:0007669"/>
    <property type="project" value="TreeGrafter"/>
</dbReference>
<evidence type="ECO:0000256" key="6">
    <source>
        <dbReference type="ARBA" id="ARBA00023212"/>
    </source>
</evidence>
<evidence type="ECO:0000313" key="10">
    <source>
        <dbReference type="EMBL" id="KOO28653.1"/>
    </source>
</evidence>
<sequence>MVMLRALSALAAVGSICVTGWLFRRVLELEKALAAVEAKLVATTEQQRSVLEWLTQRVGNIASRPQSPRVTSRGIDTRSNRDSDNDSSCSRSDVGGYKTAEEEDEDGAEVPIKAAHSKMKVSTPAASNFIGTVAMPLVDEPSVPGRQADKEWAAQSVYIGDKSSSWSCLSEVASSSSSADPMKAPAGSSDAAAAAEAAEARAAVATAVLERADAMYEDGQYSDASDLLSSQEASVEVLWRRCRLLKSFADIAKDKGDTKENERCLREAHKLVSEALERDDTNWAVHKWYAITTSLVSAFDGTKAAIQQSFVVKEHFLRASELNPRDATTRHALGCWYWEVASLSWATRKVAAAVFASPPTGTYDEALAHFTLAESLSPGFYVRNRLMIAKCQQQLRDKGAAKRWAMQALEVPVLNVDDKGAAAEAKQLLASL</sequence>
<dbReference type="OrthoDB" id="69711at2759"/>
<evidence type="ECO:0000313" key="11">
    <source>
        <dbReference type="Proteomes" id="UP000037460"/>
    </source>
</evidence>
<dbReference type="AlphaFoldDB" id="A0A0M0JQW6"/>
<dbReference type="GO" id="GO:0005876">
    <property type="term" value="C:spindle microtubule"/>
    <property type="evidence" value="ECO:0007669"/>
    <property type="project" value="TreeGrafter"/>
</dbReference>
<evidence type="ECO:0000256" key="8">
    <source>
        <dbReference type="ARBA" id="ARBA00041958"/>
    </source>
</evidence>
<reference evidence="11" key="1">
    <citation type="journal article" date="2015" name="PLoS Genet.">
        <title>Genome Sequence and Transcriptome Analyses of Chrysochromulina tobin: Metabolic Tools for Enhanced Algal Fitness in the Prominent Order Prymnesiales (Haptophyceae).</title>
        <authorList>
            <person name="Hovde B.T."/>
            <person name="Deodato C.R."/>
            <person name="Hunsperger H.M."/>
            <person name="Ryken S.A."/>
            <person name="Yost W."/>
            <person name="Jha R.K."/>
            <person name="Patterson J."/>
            <person name="Monnat R.J. Jr."/>
            <person name="Barlow S.B."/>
            <person name="Starkenburg S.R."/>
            <person name="Cattolico R.A."/>
        </authorList>
    </citation>
    <scope>NUCLEOTIDE SEQUENCE</scope>
    <source>
        <strain evidence="11">CCMP291</strain>
    </source>
</reference>
<dbReference type="Proteomes" id="UP000037460">
    <property type="component" value="Unassembled WGS sequence"/>
</dbReference>
<keyword evidence="4" id="KW-0677">Repeat</keyword>